<protein>
    <submittedName>
        <fullName evidence="1">Uncharacterized protein</fullName>
    </submittedName>
</protein>
<dbReference type="AlphaFoldDB" id="A0A4U0VAV7"/>
<comment type="caution">
    <text evidence="1">The sequence shown here is derived from an EMBL/GenBank/DDBJ whole genome shotgun (WGS) entry which is preliminary data.</text>
</comment>
<dbReference type="EMBL" id="NAJP01000012">
    <property type="protein sequence ID" value="TKA45186.1"/>
    <property type="molecule type" value="Genomic_DNA"/>
</dbReference>
<name>A0A4U0VAV7_9PEZI</name>
<evidence type="ECO:0000313" key="1">
    <source>
        <dbReference type="EMBL" id="TKA45186.1"/>
    </source>
</evidence>
<sequence>MRPPHLINHSSGVPMPTHHPASYINALSRDRYGTDVPTLWSEIERLDRKIKHQRDESIRKDHERHELRRRYEKLQKSYRAVWEGYERAVEELRVERGRWRRMR</sequence>
<reference evidence="1 2" key="1">
    <citation type="submission" date="2017-03" db="EMBL/GenBank/DDBJ databases">
        <title>Genomes of endolithic fungi from Antarctica.</title>
        <authorList>
            <person name="Coleine C."/>
            <person name="Masonjones S."/>
            <person name="Stajich J.E."/>
        </authorList>
    </citation>
    <scope>NUCLEOTIDE SEQUENCE [LARGE SCALE GENOMIC DNA]</scope>
    <source>
        <strain evidence="1 2">CCFEE 5311</strain>
    </source>
</reference>
<dbReference type="OrthoDB" id="3840700at2759"/>
<accession>A0A4U0VAV7</accession>
<evidence type="ECO:0000313" key="2">
    <source>
        <dbReference type="Proteomes" id="UP000310066"/>
    </source>
</evidence>
<dbReference type="Proteomes" id="UP000310066">
    <property type="component" value="Unassembled WGS sequence"/>
</dbReference>
<gene>
    <name evidence="1" type="ORF">B0A54_04282</name>
</gene>
<proteinExistence type="predicted"/>
<organism evidence="1 2">
    <name type="scientific">Friedmanniomyces endolithicus</name>
    <dbReference type="NCBI Taxonomy" id="329885"/>
    <lineage>
        <taxon>Eukaryota</taxon>
        <taxon>Fungi</taxon>
        <taxon>Dikarya</taxon>
        <taxon>Ascomycota</taxon>
        <taxon>Pezizomycotina</taxon>
        <taxon>Dothideomycetes</taxon>
        <taxon>Dothideomycetidae</taxon>
        <taxon>Mycosphaerellales</taxon>
        <taxon>Teratosphaeriaceae</taxon>
        <taxon>Friedmanniomyces</taxon>
    </lineage>
</organism>